<dbReference type="EMBL" id="MJIC01000004">
    <property type="protein sequence ID" value="OFI36018.1"/>
    <property type="molecule type" value="Genomic_DNA"/>
</dbReference>
<dbReference type="GO" id="GO:0008870">
    <property type="term" value="F:galactoside O-acetyltransferase activity"/>
    <property type="evidence" value="ECO:0007669"/>
    <property type="project" value="TreeGrafter"/>
</dbReference>
<comment type="caution">
    <text evidence="7">The sequence shown here is derived from an EMBL/GenBank/DDBJ whole genome shotgun (WGS) entry which is preliminary data.</text>
</comment>
<dbReference type="Pfam" id="PF00132">
    <property type="entry name" value="Hexapep"/>
    <property type="match status" value="1"/>
</dbReference>
<evidence type="ECO:0000256" key="1">
    <source>
        <dbReference type="ARBA" id="ARBA00007274"/>
    </source>
</evidence>
<dbReference type="EC" id="2.3.1.-" evidence="5"/>
<dbReference type="OrthoDB" id="9815592at2"/>
<protein>
    <recommendedName>
        <fullName evidence="5">Acetyltransferase</fullName>
        <ecNumber evidence="5">2.3.1.-</ecNumber>
    </recommendedName>
</protein>
<evidence type="ECO:0000256" key="2">
    <source>
        <dbReference type="ARBA" id="ARBA00022679"/>
    </source>
</evidence>
<dbReference type="InterPro" id="IPR039369">
    <property type="entry name" value="LacA-like"/>
</dbReference>
<evidence type="ECO:0000313" key="8">
    <source>
        <dbReference type="Proteomes" id="UP000176037"/>
    </source>
</evidence>
<feature type="domain" description="Maltose/galactoside acetyltransferase" evidence="6">
    <location>
        <begin position="9"/>
        <end position="63"/>
    </location>
</feature>
<accession>A0A1E8FK76</accession>
<dbReference type="AlphaFoldDB" id="A0A1E8FK76"/>
<proteinExistence type="inferred from homology"/>
<comment type="similarity">
    <text evidence="1 5">Belongs to the transferase hexapeptide repeat family.</text>
</comment>
<keyword evidence="2 5" id="KW-0808">Transferase</keyword>
<keyword evidence="4 5" id="KW-0012">Acyltransferase</keyword>
<dbReference type="SUPFAM" id="SSF51161">
    <property type="entry name" value="Trimeric LpxA-like enzymes"/>
    <property type="match status" value="1"/>
</dbReference>
<reference evidence="7 8" key="1">
    <citation type="submission" date="2016-09" db="EMBL/GenBank/DDBJ databases">
        <title>Alteromonas lipolytica, a new species isolated from sea water.</title>
        <authorList>
            <person name="Wu Y.-H."/>
            <person name="Cheng H."/>
            <person name="Xu X.-W."/>
        </authorList>
    </citation>
    <scope>NUCLEOTIDE SEQUENCE [LARGE SCALE GENOMIC DNA]</scope>
    <source>
        <strain evidence="7 8">JW12</strain>
    </source>
</reference>
<dbReference type="InterPro" id="IPR024688">
    <property type="entry name" value="Mac_dom"/>
</dbReference>
<dbReference type="PANTHER" id="PTHR43017">
    <property type="entry name" value="GALACTOSIDE O-ACETYLTRANSFERASE"/>
    <property type="match status" value="1"/>
</dbReference>
<dbReference type="InterPro" id="IPR001451">
    <property type="entry name" value="Hexapep"/>
</dbReference>
<evidence type="ECO:0000256" key="5">
    <source>
        <dbReference type="RuleBase" id="RU367021"/>
    </source>
</evidence>
<dbReference type="Proteomes" id="UP000176037">
    <property type="component" value="Unassembled WGS sequence"/>
</dbReference>
<gene>
    <name evidence="7" type="ORF">BFC17_10090</name>
</gene>
<dbReference type="Pfam" id="PF12464">
    <property type="entry name" value="Mac"/>
    <property type="match status" value="1"/>
</dbReference>
<dbReference type="STRING" id="1856405.BFC17_10090"/>
<dbReference type="RefSeq" id="WP_070174861.1">
    <property type="nucleotide sequence ID" value="NZ_BMJR01000004.1"/>
</dbReference>
<keyword evidence="3" id="KW-0677">Repeat</keyword>
<organism evidence="7 8">
    <name type="scientific">Alteromonas lipolytica</name>
    <dbReference type="NCBI Taxonomy" id="1856405"/>
    <lineage>
        <taxon>Bacteria</taxon>
        <taxon>Pseudomonadati</taxon>
        <taxon>Pseudomonadota</taxon>
        <taxon>Gammaproteobacteria</taxon>
        <taxon>Alteromonadales</taxon>
        <taxon>Alteromonadaceae</taxon>
        <taxon>Alteromonas/Salinimonas group</taxon>
        <taxon>Alteromonas</taxon>
    </lineage>
</organism>
<dbReference type="Gene3D" id="2.160.10.10">
    <property type="entry name" value="Hexapeptide repeat proteins"/>
    <property type="match status" value="1"/>
</dbReference>
<evidence type="ECO:0000313" key="7">
    <source>
        <dbReference type="EMBL" id="OFI36018.1"/>
    </source>
</evidence>
<evidence type="ECO:0000256" key="4">
    <source>
        <dbReference type="ARBA" id="ARBA00023315"/>
    </source>
</evidence>
<evidence type="ECO:0000259" key="6">
    <source>
        <dbReference type="SMART" id="SM01266"/>
    </source>
</evidence>
<dbReference type="InterPro" id="IPR011004">
    <property type="entry name" value="Trimer_LpxA-like_sf"/>
</dbReference>
<dbReference type="PANTHER" id="PTHR43017:SF1">
    <property type="entry name" value="ACETYLTRANSFERASE YJL218W-RELATED"/>
    <property type="match status" value="1"/>
</dbReference>
<dbReference type="SMART" id="SM01266">
    <property type="entry name" value="Mac"/>
    <property type="match status" value="1"/>
</dbReference>
<keyword evidence="8" id="KW-1185">Reference proteome</keyword>
<sequence>MTLPQNDIWHQVYSGQWYQTHHPVLMQARAVAKTLCCKLNQLSSADQIARNTLLKQLLPHVQTIELGNDFACDYGINIYASGSLFLGNQVVLLDAAAIRFGKDVSVGDGVVFASLTHPLEAARRKAGWQQARPIEIGDNVTIGEGSTILPGVVIAANQQLAPGSVVTR</sequence>
<name>A0A1E8FK76_9ALTE</name>
<evidence type="ECO:0000256" key="3">
    <source>
        <dbReference type="ARBA" id="ARBA00022737"/>
    </source>
</evidence>